<protein>
    <submittedName>
        <fullName evidence="2">Transposase</fullName>
    </submittedName>
</protein>
<dbReference type="RefSeq" id="WP_181750530.1">
    <property type="nucleotide sequence ID" value="NZ_JACEIQ010000001.1"/>
</dbReference>
<gene>
    <name evidence="2" type="ORF">H1191_00750</name>
</gene>
<feature type="domain" description="Insertion element IS402-like" evidence="1">
    <location>
        <begin position="1"/>
        <end position="45"/>
    </location>
</feature>
<evidence type="ECO:0000259" key="1">
    <source>
        <dbReference type="Pfam" id="PF13340"/>
    </source>
</evidence>
<evidence type="ECO:0000313" key="3">
    <source>
        <dbReference type="Proteomes" id="UP000535491"/>
    </source>
</evidence>
<sequence length="101" mass="11395">MTDQQWEIIEPLPPVKKTNMGRPPAEPGKTLNGRLYVLNTDCPWAIKVWFANHLLAKIATMDRGRYMRSHLACSSFTARCTIENIKKQGGSERSLPCPTPL</sequence>
<name>A0A7W2A5Z5_9BACL</name>
<dbReference type="EMBL" id="JACEIQ010000001">
    <property type="protein sequence ID" value="MBA4492841.1"/>
    <property type="molecule type" value="Genomic_DNA"/>
</dbReference>
<evidence type="ECO:0000313" key="2">
    <source>
        <dbReference type="EMBL" id="MBA4492841.1"/>
    </source>
</evidence>
<organism evidence="2 3">
    <name type="scientific">Paenactinomyces guangxiensis</name>
    <dbReference type="NCBI Taxonomy" id="1490290"/>
    <lineage>
        <taxon>Bacteria</taxon>
        <taxon>Bacillati</taxon>
        <taxon>Bacillota</taxon>
        <taxon>Bacilli</taxon>
        <taxon>Bacillales</taxon>
        <taxon>Thermoactinomycetaceae</taxon>
        <taxon>Paenactinomyces</taxon>
    </lineage>
</organism>
<dbReference type="AlphaFoldDB" id="A0A7W2A5Z5"/>
<comment type="caution">
    <text evidence="2">The sequence shown here is derived from an EMBL/GenBank/DDBJ whole genome shotgun (WGS) entry which is preliminary data.</text>
</comment>
<reference evidence="2 3" key="1">
    <citation type="submission" date="2020-07" db="EMBL/GenBank/DDBJ databases">
        <authorList>
            <person name="Feng H."/>
        </authorList>
    </citation>
    <scope>NUCLEOTIDE SEQUENCE [LARGE SCALE GENOMIC DNA]</scope>
    <source>
        <strain evidence="3">s-10</strain>
    </source>
</reference>
<keyword evidence="3" id="KW-1185">Reference proteome</keyword>
<dbReference type="Proteomes" id="UP000535491">
    <property type="component" value="Unassembled WGS sequence"/>
</dbReference>
<dbReference type="InterPro" id="IPR025161">
    <property type="entry name" value="IS402-like_dom"/>
</dbReference>
<dbReference type="Pfam" id="PF13340">
    <property type="entry name" value="DUF4096"/>
    <property type="match status" value="1"/>
</dbReference>
<accession>A0A7W2A5Z5</accession>
<proteinExistence type="predicted"/>